<dbReference type="NCBIfam" id="TIGR00481">
    <property type="entry name" value="YbhB/YbcL family Raf kinase inhibitor-like protein"/>
    <property type="match status" value="1"/>
</dbReference>
<name>A0ABS2DRT4_9BURK</name>
<dbReference type="EMBL" id="JACJJC010000006">
    <property type="protein sequence ID" value="MBM6703842.1"/>
    <property type="molecule type" value="Genomic_DNA"/>
</dbReference>
<dbReference type="InterPro" id="IPR008914">
    <property type="entry name" value="PEBP"/>
</dbReference>
<protein>
    <submittedName>
        <fullName evidence="1">YbhB/YbcL family Raf kinase inhibitor-like protein</fullName>
    </submittedName>
</protein>
<dbReference type="InterPro" id="IPR036610">
    <property type="entry name" value="PEBP-like_sf"/>
</dbReference>
<accession>A0ABS2DRT4</accession>
<evidence type="ECO:0000313" key="2">
    <source>
        <dbReference type="Proteomes" id="UP000715095"/>
    </source>
</evidence>
<evidence type="ECO:0000313" key="1">
    <source>
        <dbReference type="EMBL" id="MBM6703842.1"/>
    </source>
</evidence>
<dbReference type="Gene3D" id="3.90.280.10">
    <property type="entry name" value="PEBP-like"/>
    <property type="match status" value="1"/>
</dbReference>
<dbReference type="CDD" id="cd00865">
    <property type="entry name" value="PEBP_bact_arch"/>
    <property type="match status" value="1"/>
</dbReference>
<dbReference type="InterPro" id="IPR005247">
    <property type="entry name" value="YbhB_YbcL/LppC-like"/>
</dbReference>
<keyword evidence="1" id="KW-0649">Protein kinase inhibitor</keyword>
<sequence length="155" mass="16277">MKLLSTTIEEGSRMPAAQSYAGGNLSPALLWRDAPAGTKSFAVTCFDPDAPTGSGWWHWCVLDIPRSVSSLPEGVSPESLSELGAVMLRNDYGEAAFGGAAPPAGDGMHRYVFTVWALPEEKLGLAADANCPTAGFMLNAKAIGKAKLTATYVVE</sequence>
<proteinExistence type="predicted"/>
<dbReference type="Pfam" id="PF01161">
    <property type="entry name" value="PBP"/>
    <property type="match status" value="1"/>
</dbReference>
<reference evidence="1 2" key="1">
    <citation type="journal article" date="2021" name="Sci. Rep.">
        <title>The distribution of antibiotic resistance genes in chicken gut microbiota commensals.</title>
        <authorList>
            <person name="Juricova H."/>
            <person name="Matiasovicova J."/>
            <person name="Kubasova T."/>
            <person name="Cejkova D."/>
            <person name="Rychlik I."/>
        </authorList>
    </citation>
    <scope>NUCLEOTIDE SEQUENCE [LARGE SCALE GENOMIC DNA]</scope>
    <source>
        <strain evidence="1 2">An829</strain>
    </source>
</reference>
<dbReference type="GO" id="GO:0004860">
    <property type="term" value="F:protein kinase inhibitor activity"/>
    <property type="evidence" value="ECO:0007669"/>
    <property type="project" value="UniProtKB-KW"/>
</dbReference>
<dbReference type="RefSeq" id="WP_205102314.1">
    <property type="nucleotide sequence ID" value="NZ_JACJJC010000006.1"/>
</dbReference>
<organism evidence="1 2">
    <name type="scientific">Sutterella massiliensis</name>
    <dbReference type="NCBI Taxonomy" id="1816689"/>
    <lineage>
        <taxon>Bacteria</taxon>
        <taxon>Pseudomonadati</taxon>
        <taxon>Pseudomonadota</taxon>
        <taxon>Betaproteobacteria</taxon>
        <taxon>Burkholderiales</taxon>
        <taxon>Sutterellaceae</taxon>
        <taxon>Sutterella</taxon>
    </lineage>
</organism>
<keyword evidence="2" id="KW-1185">Reference proteome</keyword>
<dbReference type="PANTHER" id="PTHR30289">
    <property type="entry name" value="UNCHARACTERIZED PROTEIN YBCL-RELATED"/>
    <property type="match status" value="1"/>
</dbReference>
<dbReference type="SUPFAM" id="SSF49777">
    <property type="entry name" value="PEBP-like"/>
    <property type="match status" value="1"/>
</dbReference>
<gene>
    <name evidence="1" type="ORF">H6A60_05010</name>
</gene>
<dbReference type="PANTHER" id="PTHR30289:SF1">
    <property type="entry name" value="PEBP (PHOSPHATIDYLETHANOLAMINE-BINDING PROTEIN) FAMILY PROTEIN"/>
    <property type="match status" value="1"/>
</dbReference>
<comment type="caution">
    <text evidence="1">The sequence shown here is derived from an EMBL/GenBank/DDBJ whole genome shotgun (WGS) entry which is preliminary data.</text>
</comment>
<dbReference type="Proteomes" id="UP000715095">
    <property type="component" value="Unassembled WGS sequence"/>
</dbReference>